<evidence type="ECO:0000259" key="2">
    <source>
        <dbReference type="Pfam" id="PF07811"/>
    </source>
</evidence>
<dbReference type="RefSeq" id="WP_377566529.1">
    <property type="nucleotide sequence ID" value="NZ_JBHTJZ010000033.1"/>
</dbReference>
<keyword evidence="1" id="KW-0812">Transmembrane</keyword>
<dbReference type="InterPro" id="IPR012495">
    <property type="entry name" value="TadE-like_dom"/>
</dbReference>
<dbReference type="EMBL" id="JBHTJZ010000033">
    <property type="protein sequence ID" value="MFD0961197.1"/>
    <property type="molecule type" value="Genomic_DNA"/>
</dbReference>
<keyword evidence="4" id="KW-1185">Reference proteome</keyword>
<evidence type="ECO:0000256" key="1">
    <source>
        <dbReference type="SAM" id="Phobius"/>
    </source>
</evidence>
<name>A0ABW3HUI2_9BACL</name>
<sequence length="231" mass="24807">MWLSGDCGSYTLESAIVFPLLFAVVLLFLALGLYLNQKVVAVYAAAITSERAAFAWDNSHRDPASGILLRPNYDGLYRRLGTDGTIASLFGLAGDNGRTVIPLPVDKANSSDDNGLTTRKLLNAAWWMNGSELAYKGEISYGVSGLTGAVESRLVQTVVSKLSWKSGEMSEGREVVYSGSVVDPVEFMRSVELVRYYTTKFANRADARRAKADAGEVLASYGGGSGIGGKR</sequence>
<accession>A0ABW3HUI2</accession>
<evidence type="ECO:0000313" key="4">
    <source>
        <dbReference type="Proteomes" id="UP001596989"/>
    </source>
</evidence>
<keyword evidence="1" id="KW-1133">Transmembrane helix</keyword>
<keyword evidence="1" id="KW-0472">Membrane</keyword>
<gene>
    <name evidence="3" type="ORF">ACFQ2I_17750</name>
</gene>
<feature type="transmembrane region" description="Helical" evidence="1">
    <location>
        <begin position="15"/>
        <end position="35"/>
    </location>
</feature>
<proteinExistence type="predicted"/>
<organism evidence="3 4">
    <name type="scientific">Paenibacillus chungangensis</name>
    <dbReference type="NCBI Taxonomy" id="696535"/>
    <lineage>
        <taxon>Bacteria</taxon>
        <taxon>Bacillati</taxon>
        <taxon>Bacillota</taxon>
        <taxon>Bacilli</taxon>
        <taxon>Bacillales</taxon>
        <taxon>Paenibacillaceae</taxon>
        <taxon>Paenibacillus</taxon>
    </lineage>
</organism>
<evidence type="ECO:0000313" key="3">
    <source>
        <dbReference type="EMBL" id="MFD0961197.1"/>
    </source>
</evidence>
<dbReference type="Pfam" id="PF07811">
    <property type="entry name" value="TadE"/>
    <property type="match status" value="1"/>
</dbReference>
<reference evidence="4" key="1">
    <citation type="journal article" date="2019" name="Int. J. Syst. Evol. Microbiol.">
        <title>The Global Catalogue of Microorganisms (GCM) 10K type strain sequencing project: providing services to taxonomists for standard genome sequencing and annotation.</title>
        <authorList>
            <consortium name="The Broad Institute Genomics Platform"/>
            <consortium name="The Broad Institute Genome Sequencing Center for Infectious Disease"/>
            <person name="Wu L."/>
            <person name="Ma J."/>
        </authorList>
    </citation>
    <scope>NUCLEOTIDE SEQUENCE [LARGE SCALE GENOMIC DNA]</scope>
    <source>
        <strain evidence="4">CCUG 59129</strain>
    </source>
</reference>
<feature type="domain" description="TadE-like" evidence="2">
    <location>
        <begin position="8"/>
        <end position="46"/>
    </location>
</feature>
<dbReference type="Proteomes" id="UP001596989">
    <property type="component" value="Unassembled WGS sequence"/>
</dbReference>
<protein>
    <submittedName>
        <fullName evidence="3">TadE/TadG family type IV pilus assembly protein</fullName>
    </submittedName>
</protein>
<comment type="caution">
    <text evidence="3">The sequence shown here is derived from an EMBL/GenBank/DDBJ whole genome shotgun (WGS) entry which is preliminary data.</text>
</comment>